<proteinExistence type="predicted"/>
<keyword evidence="2" id="KW-1185">Reference proteome</keyword>
<accession>A0ACB6QC98</accession>
<dbReference type="EMBL" id="MU003535">
    <property type="protein sequence ID" value="KAF2464537.1"/>
    <property type="molecule type" value="Genomic_DNA"/>
</dbReference>
<name>A0ACB6QC98_9PLEO</name>
<dbReference type="Proteomes" id="UP000799755">
    <property type="component" value="Unassembled WGS sequence"/>
</dbReference>
<evidence type="ECO:0000313" key="2">
    <source>
        <dbReference type="Proteomes" id="UP000799755"/>
    </source>
</evidence>
<reference evidence="1" key="1">
    <citation type="journal article" date="2020" name="Stud. Mycol.">
        <title>101 Dothideomycetes genomes: a test case for predicting lifestyles and emergence of pathogens.</title>
        <authorList>
            <person name="Haridas S."/>
            <person name="Albert R."/>
            <person name="Binder M."/>
            <person name="Bloem J."/>
            <person name="Labutti K."/>
            <person name="Salamov A."/>
            <person name="Andreopoulos B."/>
            <person name="Baker S."/>
            <person name="Barry K."/>
            <person name="Bills G."/>
            <person name="Bluhm B."/>
            <person name="Cannon C."/>
            <person name="Castanera R."/>
            <person name="Culley D."/>
            <person name="Daum C."/>
            <person name="Ezra D."/>
            <person name="Gonzalez J."/>
            <person name="Henrissat B."/>
            <person name="Kuo A."/>
            <person name="Liang C."/>
            <person name="Lipzen A."/>
            <person name="Lutzoni F."/>
            <person name="Magnuson J."/>
            <person name="Mondo S."/>
            <person name="Nolan M."/>
            <person name="Ohm R."/>
            <person name="Pangilinan J."/>
            <person name="Park H.-J."/>
            <person name="Ramirez L."/>
            <person name="Alfaro M."/>
            <person name="Sun H."/>
            <person name="Tritt A."/>
            <person name="Yoshinaga Y."/>
            <person name="Zwiers L.-H."/>
            <person name="Turgeon B."/>
            <person name="Goodwin S."/>
            <person name="Spatafora J."/>
            <person name="Crous P."/>
            <person name="Grigoriev I."/>
        </authorList>
    </citation>
    <scope>NUCLEOTIDE SEQUENCE</scope>
    <source>
        <strain evidence="1">ATCC 200398</strain>
    </source>
</reference>
<gene>
    <name evidence="1" type="ORF">BDR25DRAFT_296449</name>
</gene>
<evidence type="ECO:0000313" key="1">
    <source>
        <dbReference type="EMBL" id="KAF2464537.1"/>
    </source>
</evidence>
<sequence length="607" mass="65086">MNPVLEFPKIVMSTNLTTKEAPAIDVVERNGDSVSSKASNHADERAGGSDSTSGSQIPEPKAGEDDKAQYATGFKLTMIVLSLQLTNFCIAVDNTIIATAIPRITDHFGSLGDVGWYGSAYLLFVSGFQLFFGRLYSFLNMKWLFIACVVLFEIGSLISAVAPTSAALIAGRAISGLGASGIFTGALTTISTVLPLARRGLFIGLITAVYGVASIVGPLLGGALTDHAAWRWCFYINLPLGGITVFILIFFLQLPASPPKESKTWKEYLLRFDPIGTILFAPSIICLLSALQWGGTTYPWGNGRIIALLVVFGVLLLGFAIVQPFMGDNATLNTKAVTSRHTMCAALYSFCVSASFFVMAYFIPIWFQAIRGASAVHSGIDLLPFMISIILSIMSGGFLVSKIGWYNPFMFAPITLGAAGAGLIYTWDVDTPTSRLIGYQILFGVGVGLGIQQAIVAVQAGSKNVDIPSSIALLCFAENFGGAVFVSVAQNLWANKLAQKLQNIANIDPARIVKTGATEITSLTQDPNTLRSIRVAYNDALSQPFLVALILLCIASIGTVGVDWKNIKTKDEKKADVEQVQDAEATPDPEKTEIDKTKEESIEIEKP</sequence>
<organism evidence="1 2">
    <name type="scientific">Lindgomyces ingoldianus</name>
    <dbReference type="NCBI Taxonomy" id="673940"/>
    <lineage>
        <taxon>Eukaryota</taxon>
        <taxon>Fungi</taxon>
        <taxon>Dikarya</taxon>
        <taxon>Ascomycota</taxon>
        <taxon>Pezizomycotina</taxon>
        <taxon>Dothideomycetes</taxon>
        <taxon>Pleosporomycetidae</taxon>
        <taxon>Pleosporales</taxon>
        <taxon>Lindgomycetaceae</taxon>
        <taxon>Lindgomyces</taxon>
    </lineage>
</organism>
<protein>
    <submittedName>
        <fullName evidence="1">MFS general substrate transporter</fullName>
    </submittedName>
</protein>
<comment type="caution">
    <text evidence="1">The sequence shown here is derived from an EMBL/GenBank/DDBJ whole genome shotgun (WGS) entry which is preliminary data.</text>
</comment>